<dbReference type="Proteomes" id="UP000008854">
    <property type="component" value="Unassembled WGS sequence"/>
</dbReference>
<keyword evidence="1" id="KW-1133">Transmembrane helix</keyword>
<proteinExistence type="predicted"/>
<evidence type="ECO:0000313" key="3">
    <source>
        <dbReference type="WBParaSite" id="Smp_322430.1"/>
    </source>
</evidence>
<protein>
    <submittedName>
        <fullName evidence="3">Secreted protein</fullName>
    </submittedName>
</protein>
<evidence type="ECO:0000256" key="1">
    <source>
        <dbReference type="SAM" id="Phobius"/>
    </source>
</evidence>
<reference evidence="2" key="1">
    <citation type="journal article" date="2012" name="PLoS Negl. Trop. Dis.">
        <title>A systematically improved high quality genome and transcriptome of the human blood fluke Schistosoma mansoni.</title>
        <authorList>
            <person name="Protasio A.V."/>
            <person name="Tsai I.J."/>
            <person name="Babbage A."/>
            <person name="Nichol S."/>
            <person name="Hunt M."/>
            <person name="Aslett M.A."/>
            <person name="De Silva N."/>
            <person name="Velarde G.S."/>
            <person name="Anderson T.J."/>
            <person name="Clark R.C."/>
            <person name="Davidson C."/>
            <person name="Dillon G.P."/>
            <person name="Holroyd N.E."/>
            <person name="LoVerde P.T."/>
            <person name="Lloyd C."/>
            <person name="McQuillan J."/>
            <person name="Oliveira G."/>
            <person name="Otto T.D."/>
            <person name="Parker-Manuel S.J."/>
            <person name="Quail M.A."/>
            <person name="Wilson R.A."/>
            <person name="Zerlotini A."/>
            <person name="Dunne D.W."/>
            <person name="Berriman M."/>
        </authorList>
    </citation>
    <scope>NUCLEOTIDE SEQUENCE [LARGE SCALE GENOMIC DNA]</scope>
    <source>
        <strain evidence="2">Puerto Rican</strain>
    </source>
</reference>
<organism evidence="2 3">
    <name type="scientific">Schistosoma mansoni</name>
    <name type="common">Blood fluke</name>
    <dbReference type="NCBI Taxonomy" id="6183"/>
    <lineage>
        <taxon>Eukaryota</taxon>
        <taxon>Metazoa</taxon>
        <taxon>Spiralia</taxon>
        <taxon>Lophotrochozoa</taxon>
        <taxon>Platyhelminthes</taxon>
        <taxon>Trematoda</taxon>
        <taxon>Digenea</taxon>
        <taxon>Strigeidida</taxon>
        <taxon>Schistosomatoidea</taxon>
        <taxon>Schistosomatidae</taxon>
        <taxon>Schistosoma</taxon>
    </lineage>
</organism>
<accession>A0A5K4F5T1</accession>
<dbReference type="InParanoid" id="A0A5K4F5T1"/>
<keyword evidence="1" id="KW-0812">Transmembrane</keyword>
<evidence type="ECO:0000313" key="2">
    <source>
        <dbReference type="Proteomes" id="UP000008854"/>
    </source>
</evidence>
<sequence>MPFLHTDMSILVIIQVFVSVVILIFYLFIFKFSSKLQSACQQDAYIFYTYVHRFTCHIPPCV</sequence>
<name>A0A5K4F5T1_SCHMA</name>
<keyword evidence="1" id="KW-0472">Membrane</keyword>
<feature type="transmembrane region" description="Helical" evidence="1">
    <location>
        <begin position="12"/>
        <end position="29"/>
    </location>
</feature>
<reference evidence="3" key="2">
    <citation type="submission" date="2019-11" db="UniProtKB">
        <authorList>
            <consortium name="WormBaseParasite"/>
        </authorList>
    </citation>
    <scope>IDENTIFICATION</scope>
    <source>
        <strain evidence="3">Puerto Rican</strain>
    </source>
</reference>
<dbReference type="AlphaFoldDB" id="A0A5K4F5T1"/>
<dbReference type="WBParaSite" id="Smp_322430.1">
    <property type="protein sequence ID" value="Smp_322430.1"/>
    <property type="gene ID" value="Smp_322430"/>
</dbReference>
<keyword evidence="2" id="KW-1185">Reference proteome</keyword>